<reference evidence="1 2" key="1">
    <citation type="submission" date="2011-09" db="EMBL/GenBank/DDBJ databases">
        <authorList>
            <person name="Pope W.H."/>
            <person name="Pedulla M.L."/>
            <person name="Ford M.E."/>
            <person name="Peebles C.L."/>
            <person name="Hatfull G.H."/>
            <person name="Hendrix R.W."/>
        </authorList>
    </citation>
    <scope>NUCLEOTIDE SEQUENCE [LARGE SCALE GENOMIC DNA]</scope>
    <source>
        <strain evidence="1">G</strain>
    </source>
</reference>
<dbReference type="RefSeq" id="YP_009015721.1">
    <property type="nucleotide sequence ID" value="NC_023719.1"/>
</dbReference>
<keyword evidence="2" id="KW-1185">Reference proteome</keyword>
<dbReference type="GeneID" id="18563632"/>
<sequence length="135" mass="15976">MSKTIKDKISPQEKTININIYSDKNNIEKIVAKTILKDFLQFKSDNELNKCSLKQSKIKLNSIDVTFKTEKVYSNLSDEDKIHSDFDEFILSNLTDFCQISNIHYEDDKYKVEYIIPRKYVLNFTFNENEKTDEN</sequence>
<name>G3MAF9_9CAUD</name>
<accession>G3MAF9</accession>
<evidence type="ECO:0000313" key="1">
    <source>
        <dbReference type="EMBL" id="AEO93676.1"/>
    </source>
</evidence>
<dbReference type="Proteomes" id="UP000009273">
    <property type="component" value="Segment"/>
</dbReference>
<proteinExistence type="predicted"/>
<gene>
    <name evidence="1" type="primary">418</name>
    <name evidence="1" type="ORF">G_418</name>
</gene>
<evidence type="ECO:0000313" key="2">
    <source>
        <dbReference type="Proteomes" id="UP000009273"/>
    </source>
</evidence>
<organism evidence="1 2">
    <name type="scientific">Bacillus phage G</name>
    <dbReference type="NCBI Taxonomy" id="2884420"/>
    <lineage>
        <taxon>Viruses</taxon>
        <taxon>Duplodnaviria</taxon>
        <taxon>Heunggongvirae</taxon>
        <taxon>Uroviricota</taxon>
        <taxon>Caudoviricetes</taxon>
        <taxon>Donellivirus</taxon>
        <taxon>Donellivirus gee</taxon>
    </lineage>
</organism>
<protein>
    <submittedName>
        <fullName evidence="1">Gp418</fullName>
    </submittedName>
</protein>
<dbReference type="KEGG" id="vg:18563632"/>
<dbReference type="EMBL" id="JN638751">
    <property type="protein sequence ID" value="AEO93676.1"/>
    <property type="molecule type" value="Genomic_DNA"/>
</dbReference>